<keyword evidence="4" id="KW-1185">Reference proteome</keyword>
<dbReference type="InterPro" id="IPR021109">
    <property type="entry name" value="Peptidase_aspartic_dom_sf"/>
</dbReference>
<dbReference type="PANTHER" id="PTHR33067">
    <property type="entry name" value="RNA-DIRECTED DNA POLYMERASE-RELATED"/>
    <property type="match status" value="1"/>
</dbReference>
<evidence type="ECO:0000313" key="4">
    <source>
        <dbReference type="Proteomes" id="UP000032141"/>
    </source>
</evidence>
<reference evidence="3" key="2">
    <citation type="submission" date="2015-03" db="UniProtKB">
        <authorList>
            <consortium name="EnsemblPlants"/>
        </authorList>
    </citation>
    <scope>IDENTIFICATION</scope>
</reference>
<dbReference type="Gene3D" id="2.40.70.10">
    <property type="entry name" value="Acid Proteases"/>
    <property type="match status" value="1"/>
</dbReference>
<reference evidence="3 4" key="1">
    <citation type="journal article" date="2014" name="Genome Biol.">
        <title>Transcriptome and methylome profiling reveals relics of genome dominance in the mesopolyploid Brassica oleracea.</title>
        <authorList>
            <person name="Parkin I.A."/>
            <person name="Koh C."/>
            <person name="Tang H."/>
            <person name="Robinson S.J."/>
            <person name="Kagale S."/>
            <person name="Clarke W.E."/>
            <person name="Town C.D."/>
            <person name="Nixon J."/>
            <person name="Krishnakumar V."/>
            <person name="Bidwell S.L."/>
            <person name="Denoeud F."/>
            <person name="Belcram H."/>
            <person name="Links M.G."/>
            <person name="Just J."/>
            <person name="Clarke C."/>
            <person name="Bender T."/>
            <person name="Huebert T."/>
            <person name="Mason A.S."/>
            <person name="Pires J.C."/>
            <person name="Barker G."/>
            <person name="Moore J."/>
            <person name="Walley P.G."/>
            <person name="Manoli S."/>
            <person name="Batley J."/>
            <person name="Edwards D."/>
            <person name="Nelson M.N."/>
            <person name="Wang X."/>
            <person name="Paterson A.H."/>
            <person name="King G."/>
            <person name="Bancroft I."/>
            <person name="Chalhoub B."/>
            <person name="Sharpe A.G."/>
        </authorList>
    </citation>
    <scope>NUCLEOTIDE SEQUENCE</scope>
    <source>
        <strain evidence="3 4">cv. TO1000</strain>
    </source>
</reference>
<feature type="region of interest" description="Disordered" evidence="1">
    <location>
        <begin position="65"/>
        <end position="94"/>
    </location>
</feature>
<protein>
    <recommendedName>
        <fullName evidence="2">MULE transposase N-terminal all-beta domain-containing protein</fullName>
    </recommendedName>
</protein>
<dbReference type="HOGENOM" id="CLU_307253_0_0_1"/>
<name>A0A0D3E9N0_BRAOL</name>
<sequence length="963" mass="110764">MTIFPCTKSMKLSYIPLEVEPKRQSYILDDEDVFVYLTSVDKEERRSILHVEVIEEMEIVPITEQQSRVEKESSYDGNYSELASGLPDDESNPEGIEQVKNVVNGEAEEGSIGMDNMDSVNNEGDIDNSMGIGAISHYVELPRVSKEITVIRSDLEISDEFGAFWRYLEQAPEMTIELDHCRYWRRNIDRCSHLNFDRQRSAQKARLVTTDLKSKHMPSCIRSNKETQLLFSPDPASLECSIRKEARSSSIDNTTCSSIDFCQPPSTHTLVPSTDTRSPLSTDDTHLSSTDIFHPPSIDTTVRTSIDTEPRDMVATLILMPKIDVARLNALRPKPKPSENPPETVKTPSDDGVDPMEVDRVPTGRTLRRRIEKVAKHLKRRANEKEMESFQKRVFMIPLDKPFDKAYYTHRLWMFFRETRETEEDIKRMFFEAREKMRKRITLKKKSDPGQFAIPCTRNLGGIVRDLEVQIGNALVPVDFHILDIKMNWNSSLLLGRAFLSTVGAVCNLQTNQLCLTLIDPNAHYDPIPVKQPQTTSRRINDPGIIAACHCGAEDETEYSASIETHTATSIDSAQQKLTNAEGEESFDICQGKWENDYYIPTMATHTMHIEEYDEYYEEERAIEQKKTLEKEDRLLYHSSWKTKSPSIDRYGSTSIDIKPHQPNHLRASTDNDYFPSIDTNVDATRHRDYSVGSWADDSYHESYAVERTYCDQGDDELHEGFTTPIEEFYDTAGGIDKSFKQRTCHPSQPSIDVDVPTLVDRRPGFGRRAFDLLGTRRFYWEEKDELMERASRDEPAYICLPEHASSFTQTKLVPEIYTKDEINKMFYGVYGDQEKNKEAFQMKLDGVYYPLNDSISWLTTCMEEMKQDIARIQRTPDVARPTSIDNRLHTSIDKHIPTSVDDNPPHPYSIKSQPDFHTRADINQIVERIYRALESTKERLDRRCDDIYFPMDLSISALTSKI</sequence>
<dbReference type="Gramene" id="Bo9g095790.1">
    <property type="protein sequence ID" value="Bo9g095790.1"/>
    <property type="gene ID" value="Bo9g095790"/>
</dbReference>
<evidence type="ECO:0000259" key="2">
    <source>
        <dbReference type="Pfam" id="PF10532"/>
    </source>
</evidence>
<dbReference type="eggNOG" id="KOG0017">
    <property type="taxonomic scope" value="Eukaryota"/>
</dbReference>
<organism evidence="3 4">
    <name type="scientific">Brassica oleracea var. oleracea</name>
    <dbReference type="NCBI Taxonomy" id="109376"/>
    <lineage>
        <taxon>Eukaryota</taxon>
        <taxon>Viridiplantae</taxon>
        <taxon>Streptophyta</taxon>
        <taxon>Embryophyta</taxon>
        <taxon>Tracheophyta</taxon>
        <taxon>Spermatophyta</taxon>
        <taxon>Magnoliopsida</taxon>
        <taxon>eudicotyledons</taxon>
        <taxon>Gunneridae</taxon>
        <taxon>Pentapetalae</taxon>
        <taxon>rosids</taxon>
        <taxon>malvids</taxon>
        <taxon>Brassicales</taxon>
        <taxon>Brassicaceae</taxon>
        <taxon>Brassiceae</taxon>
        <taxon>Brassica</taxon>
    </lineage>
</organism>
<dbReference type="EnsemblPlants" id="Bo9g095790.1">
    <property type="protein sequence ID" value="Bo9g095790.1"/>
    <property type="gene ID" value="Bo9g095790"/>
</dbReference>
<dbReference type="InterPro" id="IPR018290">
    <property type="entry name" value="MULE_transposase_N"/>
</dbReference>
<feature type="region of interest" description="Disordered" evidence="1">
    <location>
        <begin position="332"/>
        <end position="359"/>
    </location>
</feature>
<evidence type="ECO:0000313" key="3">
    <source>
        <dbReference type="EnsemblPlants" id="Bo9g095790.1"/>
    </source>
</evidence>
<feature type="region of interest" description="Disordered" evidence="1">
    <location>
        <begin position="267"/>
        <end position="296"/>
    </location>
</feature>
<dbReference type="AlphaFoldDB" id="A0A0D3E9N0"/>
<proteinExistence type="predicted"/>
<feature type="compositionally biased region" description="Polar residues" evidence="1">
    <location>
        <begin position="267"/>
        <end position="291"/>
    </location>
</feature>
<feature type="region of interest" description="Disordered" evidence="1">
    <location>
        <begin position="895"/>
        <end position="915"/>
    </location>
</feature>
<accession>A0A0D3E9N0</accession>
<evidence type="ECO:0000256" key="1">
    <source>
        <dbReference type="SAM" id="MobiDB-lite"/>
    </source>
</evidence>
<feature type="domain" description="MULE transposase N-terminal all-beta" evidence="2">
    <location>
        <begin position="8"/>
        <end position="87"/>
    </location>
</feature>
<dbReference type="Proteomes" id="UP000032141">
    <property type="component" value="Chromosome C9"/>
</dbReference>
<dbReference type="Pfam" id="PF10532">
    <property type="entry name" value="Plant_all_beta"/>
    <property type="match status" value="1"/>
</dbReference>
<dbReference type="PANTHER" id="PTHR33067:SF31">
    <property type="entry name" value="RNA-DIRECTED DNA POLYMERASE"/>
    <property type="match status" value="1"/>
</dbReference>